<name>A0ABP8AZ30_9ACTN</name>
<sequence>MPRGPFGPSGTRRLSGALTTGVPPSVSDVMRLLCPRCPSSPSAPPASSGASGGFSVSAAPAVAAVPAVSRAVRLGAPSVFAYRPRGPPFSRAVRAGAGPGAAEEKAS</sequence>
<comment type="caution">
    <text evidence="2">The sequence shown here is derived from an EMBL/GenBank/DDBJ whole genome shotgun (WGS) entry which is preliminary data.</text>
</comment>
<evidence type="ECO:0000313" key="3">
    <source>
        <dbReference type="Proteomes" id="UP001501251"/>
    </source>
</evidence>
<accession>A0ABP8AZ30</accession>
<dbReference type="EMBL" id="BAABAQ010000006">
    <property type="protein sequence ID" value="GAA4193751.1"/>
    <property type="molecule type" value="Genomic_DNA"/>
</dbReference>
<organism evidence="2 3">
    <name type="scientific">Streptosporangium oxazolinicum</name>
    <dbReference type="NCBI Taxonomy" id="909287"/>
    <lineage>
        <taxon>Bacteria</taxon>
        <taxon>Bacillati</taxon>
        <taxon>Actinomycetota</taxon>
        <taxon>Actinomycetes</taxon>
        <taxon>Streptosporangiales</taxon>
        <taxon>Streptosporangiaceae</taxon>
        <taxon>Streptosporangium</taxon>
    </lineage>
</organism>
<protein>
    <submittedName>
        <fullName evidence="2">Uncharacterized protein</fullName>
    </submittedName>
</protein>
<feature type="compositionally biased region" description="Low complexity" evidence="1">
    <location>
        <begin position="45"/>
        <end position="54"/>
    </location>
</feature>
<dbReference type="Proteomes" id="UP001501251">
    <property type="component" value="Unassembled WGS sequence"/>
</dbReference>
<keyword evidence="3" id="KW-1185">Reference proteome</keyword>
<evidence type="ECO:0000256" key="1">
    <source>
        <dbReference type="SAM" id="MobiDB-lite"/>
    </source>
</evidence>
<proteinExistence type="predicted"/>
<evidence type="ECO:0000313" key="2">
    <source>
        <dbReference type="EMBL" id="GAA4193751.1"/>
    </source>
</evidence>
<gene>
    <name evidence="2" type="ORF">GCM10022252_37200</name>
</gene>
<feature type="region of interest" description="Disordered" evidence="1">
    <location>
        <begin position="1"/>
        <end position="54"/>
    </location>
</feature>
<reference evidence="3" key="1">
    <citation type="journal article" date="2019" name="Int. J. Syst. Evol. Microbiol.">
        <title>The Global Catalogue of Microorganisms (GCM) 10K type strain sequencing project: providing services to taxonomists for standard genome sequencing and annotation.</title>
        <authorList>
            <consortium name="The Broad Institute Genomics Platform"/>
            <consortium name="The Broad Institute Genome Sequencing Center for Infectious Disease"/>
            <person name="Wu L."/>
            <person name="Ma J."/>
        </authorList>
    </citation>
    <scope>NUCLEOTIDE SEQUENCE [LARGE SCALE GENOMIC DNA]</scope>
    <source>
        <strain evidence="3">JCM 17388</strain>
    </source>
</reference>